<evidence type="ECO:0000256" key="1">
    <source>
        <dbReference type="SAM" id="MobiDB-lite"/>
    </source>
</evidence>
<dbReference type="AlphaFoldDB" id="A0A0G2EM48"/>
<dbReference type="Proteomes" id="UP000053317">
    <property type="component" value="Unassembled WGS sequence"/>
</dbReference>
<comment type="caution">
    <text evidence="2">The sequence shown here is derived from an EMBL/GenBank/DDBJ whole genome shotgun (WGS) entry which is preliminary data.</text>
</comment>
<name>A0A0G2EM48_PHACM</name>
<reference evidence="2 3" key="2">
    <citation type="submission" date="2015-05" db="EMBL/GenBank/DDBJ databases">
        <authorList>
            <person name="Morales-Cruz A."/>
            <person name="Amrine K.C."/>
            <person name="Cantu D."/>
        </authorList>
    </citation>
    <scope>NUCLEOTIDE SEQUENCE [LARGE SCALE GENOMIC DNA]</scope>
    <source>
        <strain evidence="2">UCRPC4</strain>
    </source>
</reference>
<dbReference type="EMBL" id="LCWF01000069">
    <property type="protein sequence ID" value="KKY23236.1"/>
    <property type="molecule type" value="Genomic_DNA"/>
</dbReference>
<gene>
    <name evidence="2" type="ORF">UCRPC4_g02964</name>
</gene>
<organism evidence="2 3">
    <name type="scientific">Phaeomoniella chlamydospora</name>
    <name type="common">Phaeoacremonium chlamydosporum</name>
    <dbReference type="NCBI Taxonomy" id="158046"/>
    <lineage>
        <taxon>Eukaryota</taxon>
        <taxon>Fungi</taxon>
        <taxon>Dikarya</taxon>
        <taxon>Ascomycota</taxon>
        <taxon>Pezizomycotina</taxon>
        <taxon>Eurotiomycetes</taxon>
        <taxon>Chaetothyriomycetidae</taxon>
        <taxon>Phaeomoniellales</taxon>
        <taxon>Phaeomoniellaceae</taxon>
        <taxon>Phaeomoniella</taxon>
    </lineage>
</organism>
<protein>
    <submittedName>
        <fullName evidence="2">Uncharacterized protein</fullName>
    </submittedName>
</protein>
<feature type="compositionally biased region" description="Polar residues" evidence="1">
    <location>
        <begin position="335"/>
        <end position="345"/>
    </location>
</feature>
<sequence length="705" mass="75865">MEPLALRRKGAIQLTYDLPSGAGSTVVYPVLAPNGSTIIISGLDTGLRVTWRGGRPFKTQQQAGSKPVINGTTTSDAMVIDLDDEDTLQKPTDGKPAVAEFANEYDEIDPEEPYETILRTLDIPLSSVRDISIPNVPHDISQLPPGAYPPILTNNIVVAATCLDFSITLVSLPLVAPPMSVIAPEQAGLQIVKISGPQGHQDIPTSVALTHTIDEVDSRIRSRSRSRGRQGEEKAQDLKEWSFLVASTSPTAGGILLIHEVPICKEGIELDSTTPIQRQYLRSGTWCKVSFNPSVSPSHRHTNLLLVYPSGIVKVYQCIQEQSRQSRSRRGSSGTMDSMTSKSSTQPFGGKFLVTLYSNFAKASGFGLESRKKILDAAWILGGAAIIALLHDGSWGIWDLEGIVPEVSSGSKAHSLLQGQSSHPTVLNGRTLAQISIKGRITLSQESKGYQEEEVTEIPQKPTKFAPATPHTRKIRSDGLFSKGTSRSSTSLRASNNLTGGICISPVAGRSNIPDESILLFYSKQNVCIPSLQSFLRAHAQDQTDAFEHSPISRPILITSLSLPTDIPQLSLSALPPSPLASLTSHQPSLAFAATPSVPDILVTTAHHLIFLCKPIEEPFPEADEAMADKSDDAERARNSVAFAGEGDQLLLTHGELDIEGMSRILEGMNNRPGHPTDGIHGTPSKSKLLGRNIGPSRRGKGFAT</sequence>
<reference evidence="2 3" key="1">
    <citation type="submission" date="2015-05" db="EMBL/GenBank/DDBJ databases">
        <title>Distinctive expansion of gene families associated with plant cell wall degradation and secondary metabolism in the genomes of grapevine trunk pathogens.</title>
        <authorList>
            <person name="Lawrence D.P."/>
            <person name="Travadon R."/>
            <person name="Rolshausen P.E."/>
            <person name="Baumgartner K."/>
        </authorList>
    </citation>
    <scope>NUCLEOTIDE SEQUENCE [LARGE SCALE GENOMIC DNA]</scope>
    <source>
        <strain evidence="2">UCRPC4</strain>
    </source>
</reference>
<keyword evidence="3" id="KW-1185">Reference proteome</keyword>
<proteinExistence type="predicted"/>
<feature type="region of interest" description="Disordered" evidence="1">
    <location>
        <begin position="323"/>
        <end position="345"/>
    </location>
</feature>
<evidence type="ECO:0000313" key="2">
    <source>
        <dbReference type="EMBL" id="KKY23236.1"/>
    </source>
</evidence>
<dbReference type="OrthoDB" id="5323870at2759"/>
<feature type="region of interest" description="Disordered" evidence="1">
    <location>
        <begin position="671"/>
        <end position="705"/>
    </location>
</feature>
<accession>A0A0G2EM48</accession>
<evidence type="ECO:0000313" key="3">
    <source>
        <dbReference type="Proteomes" id="UP000053317"/>
    </source>
</evidence>